<proteinExistence type="predicted"/>
<evidence type="ECO:0000313" key="2">
    <source>
        <dbReference type="EMBL" id="SPO43537.1"/>
    </source>
</evidence>
<dbReference type="RefSeq" id="XP_014658834.1">
    <property type="nucleotide sequence ID" value="XM_014803348.1"/>
</dbReference>
<keyword evidence="3" id="KW-1185">Reference proteome</keyword>
<evidence type="ECO:0000256" key="1">
    <source>
        <dbReference type="SAM" id="SignalP"/>
    </source>
</evidence>
<keyword evidence="1" id="KW-0732">Signal</keyword>
<dbReference type="Proteomes" id="UP000325008">
    <property type="component" value="Unassembled WGS sequence"/>
</dbReference>
<feature type="chain" id="PRO_5022832793" evidence="1">
    <location>
        <begin position="25"/>
        <end position="353"/>
    </location>
</feature>
<dbReference type="EMBL" id="OOIQ01000002">
    <property type="protein sequence ID" value="SPO43537.1"/>
    <property type="molecule type" value="Genomic_DNA"/>
</dbReference>
<comment type="caution">
    <text evidence="2">The sequence shown here is derived from an EMBL/GenBank/DDBJ whole genome shotgun (WGS) entry which is preliminary data.</text>
</comment>
<reference evidence="2" key="1">
    <citation type="submission" date="2018-03" db="EMBL/GenBank/DDBJ databases">
        <authorList>
            <person name="Guldener U."/>
        </authorList>
    </citation>
    <scope>NUCLEOTIDE SEQUENCE [LARGE SCALE GENOMIC DNA]</scope>
    <source>
        <strain evidence="2">ATCC34888</strain>
    </source>
</reference>
<sequence>MKRNIAGLVAVSAAALFAATPVQAQSILSLDLGGGVTSSPGQQASSQAAASAAPVATSAASVATSAASAASAASASSAALASAPSGVSTNAITTASGTDAPATSTIASDPVVSPAYAAGTVTYVPPPLPSSTASIDVTRLPASLPPLNATASSNFTLPSATATGTFASIPSMVSNPYQIVFADTSGLPLYNWNLALNSSSDASKTALCASQMQFCSTAGCNETDAKLTNFCETKYMGTACSCSKGASRLEQYQWPVMLADCQGRNTACRDACIKPGQGVEDQNKCLGVCAQNYGSTCGKPGQYAANYAVGKKGDKPSYTVVQGGTAQNSASANMAGGLGVAVVATIAVVLTAF</sequence>
<name>A0A5C3FII8_PSEA2</name>
<gene>
    <name evidence="2" type="ORF">PSANT_01222</name>
</gene>
<organism evidence="2 3">
    <name type="scientific">Pseudozyma antarctica</name>
    <name type="common">Yeast</name>
    <name type="synonym">Candida antarctica</name>
    <dbReference type="NCBI Taxonomy" id="84753"/>
    <lineage>
        <taxon>Eukaryota</taxon>
        <taxon>Fungi</taxon>
        <taxon>Dikarya</taxon>
        <taxon>Basidiomycota</taxon>
        <taxon>Ustilaginomycotina</taxon>
        <taxon>Ustilaginomycetes</taxon>
        <taxon>Ustilaginales</taxon>
        <taxon>Ustilaginaceae</taxon>
        <taxon>Moesziomyces</taxon>
    </lineage>
</organism>
<evidence type="ECO:0000313" key="3">
    <source>
        <dbReference type="Proteomes" id="UP000325008"/>
    </source>
</evidence>
<dbReference type="AlphaFoldDB" id="A0A5C3FII8"/>
<accession>A0A5C3FII8</accession>
<protein>
    <submittedName>
        <fullName evidence="2">Uncharacterized protein</fullName>
    </submittedName>
</protein>
<feature type="signal peptide" evidence="1">
    <location>
        <begin position="1"/>
        <end position="24"/>
    </location>
</feature>
<dbReference type="OrthoDB" id="1708823at2759"/>